<gene>
    <name evidence="1" type="ORF">PPENT_87.1.T0320223</name>
</gene>
<keyword evidence="2" id="KW-1185">Reference proteome</keyword>
<comment type="caution">
    <text evidence="1">The sequence shown here is derived from an EMBL/GenBank/DDBJ whole genome shotgun (WGS) entry which is preliminary data.</text>
</comment>
<proteinExistence type="predicted"/>
<reference evidence="1" key="1">
    <citation type="submission" date="2021-01" db="EMBL/GenBank/DDBJ databases">
        <authorList>
            <consortium name="Genoscope - CEA"/>
            <person name="William W."/>
        </authorList>
    </citation>
    <scope>NUCLEOTIDE SEQUENCE</scope>
</reference>
<evidence type="ECO:0000313" key="2">
    <source>
        <dbReference type="Proteomes" id="UP000689195"/>
    </source>
</evidence>
<sequence>MGCHQAKIKEQKQITESQIKIKIESLKQYAILKKNQDISKILEQEQQLNQLLKSNLRNKDQEYALFSKLSQQIKYLETINFIIVYCQILSDQVLKILRCQGKTNSLQELMIYIESVIYASDKLNLKQAEEFNLYFLFYFKLDVNNLRNVNPKITQMFQSLFPNSYEINDYAKSFANKYGISEIELNQVGHQFILNNIISQQINNSNNFDFSSKNPYENLEINDENKNNNFNLCSISVKHNKKRILDLKN</sequence>
<dbReference type="EMBL" id="CAJJDO010000032">
    <property type="protein sequence ID" value="CAD8158917.1"/>
    <property type="molecule type" value="Genomic_DNA"/>
</dbReference>
<evidence type="ECO:0000313" key="1">
    <source>
        <dbReference type="EMBL" id="CAD8158917.1"/>
    </source>
</evidence>
<organism evidence="1 2">
    <name type="scientific">Paramecium pentaurelia</name>
    <dbReference type="NCBI Taxonomy" id="43138"/>
    <lineage>
        <taxon>Eukaryota</taxon>
        <taxon>Sar</taxon>
        <taxon>Alveolata</taxon>
        <taxon>Ciliophora</taxon>
        <taxon>Intramacronucleata</taxon>
        <taxon>Oligohymenophorea</taxon>
        <taxon>Peniculida</taxon>
        <taxon>Parameciidae</taxon>
        <taxon>Paramecium</taxon>
    </lineage>
</organism>
<dbReference type="OrthoDB" id="311339at2759"/>
<accession>A0A8S1U5J9</accession>
<protein>
    <submittedName>
        <fullName evidence="1">Uncharacterized protein</fullName>
    </submittedName>
</protein>
<dbReference type="Proteomes" id="UP000689195">
    <property type="component" value="Unassembled WGS sequence"/>
</dbReference>
<dbReference type="AlphaFoldDB" id="A0A8S1U5J9"/>
<name>A0A8S1U5J9_9CILI</name>